<evidence type="ECO:0000259" key="17">
    <source>
        <dbReference type="Pfam" id="PF02875"/>
    </source>
</evidence>
<dbReference type="Proteomes" id="UP000014463">
    <property type="component" value="Unassembled WGS sequence"/>
</dbReference>
<dbReference type="SUPFAM" id="SSF53623">
    <property type="entry name" value="MurD-like peptide ligases, catalytic domain"/>
    <property type="match status" value="1"/>
</dbReference>
<dbReference type="FunFam" id="3.40.1190.10:FF:000001">
    <property type="entry name" value="UDP-N-acetylmuramate--L-alanine ligase"/>
    <property type="match status" value="1"/>
</dbReference>
<dbReference type="PANTHER" id="PTHR43445:SF3">
    <property type="entry name" value="UDP-N-ACETYLMURAMATE--L-ALANINE LIGASE"/>
    <property type="match status" value="1"/>
</dbReference>
<dbReference type="GO" id="GO:0071555">
    <property type="term" value="P:cell wall organization"/>
    <property type="evidence" value="ECO:0007669"/>
    <property type="project" value="UniProtKB-KW"/>
</dbReference>
<dbReference type="Gene3D" id="3.40.50.720">
    <property type="entry name" value="NAD(P)-binding Rossmann-like Domain"/>
    <property type="match status" value="1"/>
</dbReference>
<dbReference type="SUPFAM" id="SSF51984">
    <property type="entry name" value="MurCD N-terminal domain"/>
    <property type="match status" value="1"/>
</dbReference>
<evidence type="ECO:0000313" key="19">
    <source>
        <dbReference type="EMBL" id="EPC03852.1"/>
    </source>
</evidence>
<organism evidence="19 20">
    <name type="scientific">Litchfieldella anticariensis (strain DSM 16096 / CECT 5854 / CIP 108499 / LMG 22089 / FP35)</name>
    <name type="common">Halomonas anticariensis</name>
    <dbReference type="NCBI Taxonomy" id="1121939"/>
    <lineage>
        <taxon>Bacteria</taxon>
        <taxon>Pseudomonadati</taxon>
        <taxon>Pseudomonadota</taxon>
        <taxon>Gammaproteobacteria</taxon>
        <taxon>Oceanospirillales</taxon>
        <taxon>Halomonadaceae</taxon>
        <taxon>Litchfieldella</taxon>
    </lineage>
</organism>
<keyword evidence="4 14" id="KW-0963">Cytoplasm</keyword>
<protein>
    <recommendedName>
        <fullName evidence="3 14">UDP-N-acetylmuramate--L-alanine ligase</fullName>
        <ecNumber evidence="3 14">6.3.2.8</ecNumber>
    </recommendedName>
    <alternativeName>
        <fullName evidence="14">UDP-N-acetylmuramoyl-L-alanine synthetase</fullName>
    </alternativeName>
</protein>
<dbReference type="SUPFAM" id="SSF53244">
    <property type="entry name" value="MurD-like peptide ligases, peptide-binding domain"/>
    <property type="match status" value="1"/>
</dbReference>
<comment type="subcellular location">
    <subcellularLocation>
        <location evidence="1 14">Cytoplasm</location>
    </subcellularLocation>
</comment>
<feature type="binding site" evidence="14">
    <location>
        <begin position="134"/>
        <end position="140"/>
    </location>
    <ligand>
        <name>ATP</name>
        <dbReference type="ChEBI" id="CHEBI:30616"/>
    </ligand>
</feature>
<dbReference type="InterPro" id="IPR005758">
    <property type="entry name" value="UDP-N-AcMur_Ala_ligase_MurC"/>
</dbReference>
<feature type="domain" description="Mur ligase central" evidence="18">
    <location>
        <begin position="132"/>
        <end position="313"/>
    </location>
</feature>
<accession>S2KP48</accession>
<evidence type="ECO:0000256" key="5">
    <source>
        <dbReference type="ARBA" id="ARBA00022598"/>
    </source>
</evidence>
<keyword evidence="12 14" id="KW-0961">Cell wall biogenesis/degradation</keyword>
<dbReference type="GO" id="GO:0008763">
    <property type="term" value="F:UDP-N-acetylmuramate-L-alanine ligase activity"/>
    <property type="evidence" value="ECO:0007669"/>
    <property type="project" value="UniProtKB-UniRule"/>
</dbReference>
<dbReference type="EMBL" id="ASTJ01000011">
    <property type="protein sequence ID" value="EPC03852.1"/>
    <property type="molecule type" value="Genomic_DNA"/>
</dbReference>
<evidence type="ECO:0000256" key="15">
    <source>
        <dbReference type="SAM" id="MobiDB-lite"/>
    </source>
</evidence>
<keyword evidence="7 14" id="KW-0547">Nucleotide-binding</keyword>
<comment type="pathway">
    <text evidence="2 14">Cell wall biogenesis; peptidoglycan biosynthesis.</text>
</comment>
<dbReference type="Gene3D" id="3.90.190.20">
    <property type="entry name" value="Mur ligase, C-terminal domain"/>
    <property type="match status" value="1"/>
</dbReference>
<feature type="compositionally biased region" description="Polar residues" evidence="15">
    <location>
        <begin position="1"/>
        <end position="11"/>
    </location>
</feature>
<sequence length="493" mass="53405">MSDNQQAVTSSRRQRGQGAGALGMRRIRRIHFVGIGGVGMCGIAEVLMNQGYQVGGSDLKLSSVVEHLRDCGIRVAIGHDASNVADADVVVVSTAVDRDNPEIRWAQEHRVPVVRRAEMLAELMRFRHGIAVAGTHGKTTTTSITATLLAEAGLDPTFVIGGRLTSAGTNARLGEGDYLVAEADESDASFLHLQPMVAIVTNIDADHMATYGGDFERLKGTFIEFLHNLPFYGLAVLCIDDEHVRGLLEQVHRQFVTYGFSEDADYRIVDFTQVAGEVRFTALRPDGMTPLEVRLAMPGKHNALNALAAIAVACDAGIDDDAILRGLAGFAGVGRRFQVHGEFAAPIGQGEVMLVDDYGHHPREVEMVIKAVRAGWPERRLVMVYQPHRYTRTRDLYEDFVKVLSGVDTLLLLDVYSAGEASIPGAEGRTLAGSIRQRGQVDPLFVESKAELPDLLARVLRPGDILITQGAGDVGGISLRLAQAQLKLDEVVL</sequence>
<dbReference type="AlphaFoldDB" id="S2KP48"/>
<evidence type="ECO:0000256" key="13">
    <source>
        <dbReference type="ARBA" id="ARBA00047833"/>
    </source>
</evidence>
<feature type="domain" description="Mur ligase C-terminal" evidence="17">
    <location>
        <begin position="335"/>
        <end position="472"/>
    </location>
</feature>
<dbReference type="NCBIfam" id="TIGR01082">
    <property type="entry name" value="murC"/>
    <property type="match status" value="1"/>
</dbReference>
<evidence type="ECO:0000256" key="3">
    <source>
        <dbReference type="ARBA" id="ARBA00012211"/>
    </source>
</evidence>
<keyword evidence="5 14" id="KW-0436">Ligase</keyword>
<dbReference type="GO" id="GO:0009252">
    <property type="term" value="P:peptidoglycan biosynthetic process"/>
    <property type="evidence" value="ECO:0007669"/>
    <property type="project" value="UniProtKB-UniRule"/>
</dbReference>
<feature type="region of interest" description="Disordered" evidence="15">
    <location>
        <begin position="1"/>
        <end position="20"/>
    </location>
</feature>
<evidence type="ECO:0000256" key="11">
    <source>
        <dbReference type="ARBA" id="ARBA00023306"/>
    </source>
</evidence>
<evidence type="ECO:0000256" key="8">
    <source>
        <dbReference type="ARBA" id="ARBA00022840"/>
    </source>
</evidence>
<dbReference type="Pfam" id="PF08245">
    <property type="entry name" value="Mur_ligase_M"/>
    <property type="match status" value="1"/>
</dbReference>
<comment type="function">
    <text evidence="14">Cell wall formation.</text>
</comment>
<evidence type="ECO:0000256" key="10">
    <source>
        <dbReference type="ARBA" id="ARBA00022984"/>
    </source>
</evidence>
<proteinExistence type="inferred from homology"/>
<feature type="domain" description="Mur ligase N-terminal catalytic" evidence="16">
    <location>
        <begin position="29"/>
        <end position="127"/>
    </location>
</feature>
<keyword evidence="9 14" id="KW-0133">Cell shape</keyword>
<evidence type="ECO:0000256" key="7">
    <source>
        <dbReference type="ARBA" id="ARBA00022741"/>
    </source>
</evidence>
<evidence type="ECO:0000256" key="2">
    <source>
        <dbReference type="ARBA" id="ARBA00004752"/>
    </source>
</evidence>
<dbReference type="InterPro" id="IPR013221">
    <property type="entry name" value="Mur_ligase_cen"/>
</dbReference>
<dbReference type="Pfam" id="PF01225">
    <property type="entry name" value="Mur_ligase"/>
    <property type="match status" value="1"/>
</dbReference>
<evidence type="ECO:0000259" key="18">
    <source>
        <dbReference type="Pfam" id="PF08245"/>
    </source>
</evidence>
<dbReference type="InterPro" id="IPR000713">
    <property type="entry name" value="Mur_ligase_N"/>
</dbReference>
<dbReference type="InterPro" id="IPR036565">
    <property type="entry name" value="Mur-like_cat_sf"/>
</dbReference>
<keyword evidence="11 14" id="KW-0131">Cell cycle</keyword>
<name>S2KP48_LITA3</name>
<keyword evidence="10 14" id="KW-0573">Peptidoglycan synthesis</keyword>
<dbReference type="InterPro" id="IPR036615">
    <property type="entry name" value="Mur_ligase_C_dom_sf"/>
</dbReference>
<dbReference type="eggNOG" id="COG0773">
    <property type="taxonomic scope" value="Bacteria"/>
</dbReference>
<dbReference type="EC" id="6.3.2.8" evidence="3 14"/>
<dbReference type="HAMAP" id="MF_00046">
    <property type="entry name" value="MurC"/>
    <property type="match status" value="1"/>
</dbReference>
<evidence type="ECO:0000256" key="6">
    <source>
        <dbReference type="ARBA" id="ARBA00022618"/>
    </source>
</evidence>
<dbReference type="GO" id="GO:0008360">
    <property type="term" value="P:regulation of cell shape"/>
    <property type="evidence" value="ECO:0007669"/>
    <property type="project" value="UniProtKB-KW"/>
</dbReference>
<keyword evidence="6 14" id="KW-0132">Cell division</keyword>
<reference evidence="19 20" key="1">
    <citation type="journal article" date="2013" name="Genome Announc.">
        <title>Draft genome sequence of the moderately halophilic gammaproteobacterium Halomonas anticariensis FP35.</title>
        <authorList>
            <person name="Tahrioui A."/>
            <person name="Quesada E."/>
            <person name="Llamas I."/>
        </authorList>
    </citation>
    <scope>NUCLEOTIDE SEQUENCE [LARGE SCALE GENOMIC DNA]</scope>
    <source>
        <strain evidence="20">DSM 16096 / CECT 5854 / LMG 22089 / FP35</strain>
    </source>
</reference>
<dbReference type="InterPro" id="IPR004101">
    <property type="entry name" value="Mur_ligase_C"/>
</dbReference>
<gene>
    <name evidence="14 19" type="primary">murC</name>
    <name evidence="19" type="ORF">L861_00725</name>
</gene>
<keyword evidence="8 14" id="KW-0067">ATP-binding</keyword>
<comment type="caution">
    <text evidence="19">The sequence shown here is derived from an EMBL/GenBank/DDBJ whole genome shotgun (WGS) entry which is preliminary data.</text>
</comment>
<dbReference type="Gene3D" id="3.40.1190.10">
    <property type="entry name" value="Mur-like, catalytic domain"/>
    <property type="match status" value="1"/>
</dbReference>
<dbReference type="PATRIC" id="fig|1121939.11.peg.128"/>
<dbReference type="STRING" id="1121939.L861_00725"/>
<dbReference type="InterPro" id="IPR050061">
    <property type="entry name" value="MurCDEF_pg_biosynth"/>
</dbReference>
<dbReference type="GO" id="GO:0005737">
    <property type="term" value="C:cytoplasm"/>
    <property type="evidence" value="ECO:0007669"/>
    <property type="project" value="UniProtKB-SubCell"/>
</dbReference>
<comment type="similarity">
    <text evidence="14">Belongs to the MurCDEF family.</text>
</comment>
<keyword evidence="20" id="KW-1185">Reference proteome</keyword>
<evidence type="ECO:0000256" key="9">
    <source>
        <dbReference type="ARBA" id="ARBA00022960"/>
    </source>
</evidence>
<dbReference type="UniPathway" id="UPA00219"/>
<dbReference type="PANTHER" id="PTHR43445">
    <property type="entry name" value="UDP-N-ACETYLMURAMATE--L-ALANINE LIGASE-RELATED"/>
    <property type="match status" value="1"/>
</dbReference>
<evidence type="ECO:0000256" key="4">
    <source>
        <dbReference type="ARBA" id="ARBA00022490"/>
    </source>
</evidence>
<dbReference type="Pfam" id="PF02875">
    <property type="entry name" value="Mur_ligase_C"/>
    <property type="match status" value="1"/>
</dbReference>
<dbReference type="GO" id="GO:0051301">
    <property type="term" value="P:cell division"/>
    <property type="evidence" value="ECO:0007669"/>
    <property type="project" value="UniProtKB-KW"/>
</dbReference>
<dbReference type="GO" id="GO:0005524">
    <property type="term" value="F:ATP binding"/>
    <property type="evidence" value="ECO:0007669"/>
    <property type="project" value="UniProtKB-UniRule"/>
</dbReference>
<evidence type="ECO:0000256" key="12">
    <source>
        <dbReference type="ARBA" id="ARBA00023316"/>
    </source>
</evidence>
<evidence type="ECO:0000256" key="14">
    <source>
        <dbReference type="HAMAP-Rule" id="MF_00046"/>
    </source>
</evidence>
<comment type="catalytic activity">
    <reaction evidence="13 14">
        <text>UDP-N-acetyl-alpha-D-muramate + L-alanine + ATP = UDP-N-acetyl-alpha-D-muramoyl-L-alanine + ADP + phosphate + H(+)</text>
        <dbReference type="Rhea" id="RHEA:23372"/>
        <dbReference type="ChEBI" id="CHEBI:15378"/>
        <dbReference type="ChEBI" id="CHEBI:30616"/>
        <dbReference type="ChEBI" id="CHEBI:43474"/>
        <dbReference type="ChEBI" id="CHEBI:57972"/>
        <dbReference type="ChEBI" id="CHEBI:70757"/>
        <dbReference type="ChEBI" id="CHEBI:83898"/>
        <dbReference type="ChEBI" id="CHEBI:456216"/>
        <dbReference type="EC" id="6.3.2.8"/>
    </reaction>
</comment>
<evidence type="ECO:0000256" key="1">
    <source>
        <dbReference type="ARBA" id="ARBA00004496"/>
    </source>
</evidence>
<evidence type="ECO:0000259" key="16">
    <source>
        <dbReference type="Pfam" id="PF01225"/>
    </source>
</evidence>
<evidence type="ECO:0000313" key="20">
    <source>
        <dbReference type="Proteomes" id="UP000014463"/>
    </source>
</evidence>